<keyword evidence="2" id="KW-1185">Reference proteome</keyword>
<evidence type="ECO:0000313" key="1">
    <source>
        <dbReference type="EMBL" id="WMV19559.1"/>
    </source>
</evidence>
<organism evidence="1 2">
    <name type="scientific">Solanum verrucosum</name>
    <dbReference type="NCBI Taxonomy" id="315347"/>
    <lineage>
        <taxon>Eukaryota</taxon>
        <taxon>Viridiplantae</taxon>
        <taxon>Streptophyta</taxon>
        <taxon>Embryophyta</taxon>
        <taxon>Tracheophyta</taxon>
        <taxon>Spermatophyta</taxon>
        <taxon>Magnoliopsida</taxon>
        <taxon>eudicotyledons</taxon>
        <taxon>Gunneridae</taxon>
        <taxon>Pentapetalae</taxon>
        <taxon>asterids</taxon>
        <taxon>lamiids</taxon>
        <taxon>Solanales</taxon>
        <taxon>Solanaceae</taxon>
        <taxon>Solanoideae</taxon>
        <taxon>Solaneae</taxon>
        <taxon>Solanum</taxon>
    </lineage>
</organism>
<reference evidence="1" key="1">
    <citation type="submission" date="2023-08" db="EMBL/GenBank/DDBJ databases">
        <title>A de novo genome assembly of Solanum verrucosum Schlechtendal, a Mexican diploid species geographically isolated from the other diploid A-genome species in potato relatives.</title>
        <authorList>
            <person name="Hosaka K."/>
        </authorList>
    </citation>
    <scope>NUCLEOTIDE SEQUENCE</scope>
    <source>
        <tissue evidence="1">Young leaves</tissue>
    </source>
</reference>
<dbReference type="AlphaFoldDB" id="A0AAF0Q9J7"/>
<sequence>MGGRLALINIVMDSIPTYFMPLFPMPGKTKATGGLGIREHNKSLLFTWLWRYGMEDNSLWKEVVAAKHVAQNREGNQWSPLFRRNMNDWELESLFDLMCNLEGFNMKTRAAEALSCGPNAKEYTVQLG</sequence>
<dbReference type="Proteomes" id="UP001234989">
    <property type="component" value="Chromosome 3"/>
</dbReference>
<proteinExistence type="predicted"/>
<gene>
    <name evidence="1" type="ORF">MTR67_012944</name>
</gene>
<name>A0AAF0Q9J7_SOLVR</name>
<evidence type="ECO:0000313" key="2">
    <source>
        <dbReference type="Proteomes" id="UP001234989"/>
    </source>
</evidence>
<protein>
    <submittedName>
        <fullName evidence="1">Uncharacterized protein</fullName>
    </submittedName>
</protein>
<dbReference type="EMBL" id="CP133614">
    <property type="protein sequence ID" value="WMV19559.1"/>
    <property type="molecule type" value="Genomic_DNA"/>
</dbReference>
<accession>A0AAF0Q9J7</accession>